<dbReference type="CDD" id="cd00865">
    <property type="entry name" value="PEBP_bact_arch"/>
    <property type="match status" value="1"/>
</dbReference>
<dbReference type="EMBL" id="CP042435">
    <property type="protein sequence ID" value="QEC65800.1"/>
    <property type="molecule type" value="Genomic_DNA"/>
</dbReference>
<name>A0A5B8V306_9BACT</name>
<dbReference type="Pfam" id="PF01161">
    <property type="entry name" value="PBP"/>
    <property type="match status" value="1"/>
</dbReference>
<keyword evidence="2" id="KW-1185">Reference proteome</keyword>
<dbReference type="Proteomes" id="UP000321533">
    <property type="component" value="Chromosome"/>
</dbReference>
<dbReference type="KEGG" id="pgin:FRZ67_00210"/>
<organism evidence="1 2">
    <name type="scientific">Panacibacter ginsenosidivorans</name>
    <dbReference type="NCBI Taxonomy" id="1813871"/>
    <lineage>
        <taxon>Bacteria</taxon>
        <taxon>Pseudomonadati</taxon>
        <taxon>Bacteroidota</taxon>
        <taxon>Chitinophagia</taxon>
        <taxon>Chitinophagales</taxon>
        <taxon>Chitinophagaceae</taxon>
        <taxon>Panacibacter</taxon>
    </lineage>
</organism>
<dbReference type="InterPro" id="IPR008914">
    <property type="entry name" value="PEBP"/>
</dbReference>
<sequence length="162" mass="18274">MSDFTLHNEATRAVDFKPLKVNSTAFNNDGMIPVAFTCDGSNISPPLDIDHIPEEAKCLVLIVDDPDASVGTWVHWIVWNIPVTHHIKENQVHGIKGMNDFQQYDYSGPCPPSGTHHYFYKVYALDALLNLPANTRKPQLEKEMSKHIIAFGELVGLYKRDQ</sequence>
<dbReference type="SUPFAM" id="SSF49777">
    <property type="entry name" value="PEBP-like"/>
    <property type="match status" value="1"/>
</dbReference>
<reference evidence="1 2" key="1">
    <citation type="journal article" date="2016" name="Int. J. Syst. Evol. Microbiol.">
        <title>Panacibacter ginsenosidivorans gen. nov., sp. nov., with ginsenoside converting activity isolated from soil of a ginseng field.</title>
        <authorList>
            <person name="Siddiqi M.Z."/>
            <person name="Muhammad Shafi S."/>
            <person name="Choi K.D."/>
            <person name="Im W.T."/>
        </authorList>
    </citation>
    <scope>NUCLEOTIDE SEQUENCE [LARGE SCALE GENOMIC DNA]</scope>
    <source>
        <strain evidence="1 2">Gsoil1550</strain>
    </source>
</reference>
<proteinExistence type="predicted"/>
<dbReference type="PANTHER" id="PTHR30289:SF1">
    <property type="entry name" value="PEBP (PHOSPHATIDYLETHANOLAMINE-BINDING PROTEIN) FAMILY PROTEIN"/>
    <property type="match status" value="1"/>
</dbReference>
<dbReference type="PANTHER" id="PTHR30289">
    <property type="entry name" value="UNCHARACTERIZED PROTEIN YBCL-RELATED"/>
    <property type="match status" value="1"/>
</dbReference>
<protein>
    <submittedName>
        <fullName evidence="1">YbhB/YbcL family Raf kinase inhibitor-like protein</fullName>
    </submittedName>
</protein>
<dbReference type="OrthoDB" id="9797506at2"/>
<evidence type="ECO:0000313" key="1">
    <source>
        <dbReference type="EMBL" id="QEC65800.1"/>
    </source>
</evidence>
<dbReference type="NCBIfam" id="TIGR00481">
    <property type="entry name" value="YbhB/YbcL family Raf kinase inhibitor-like protein"/>
    <property type="match status" value="1"/>
</dbReference>
<evidence type="ECO:0000313" key="2">
    <source>
        <dbReference type="Proteomes" id="UP000321533"/>
    </source>
</evidence>
<gene>
    <name evidence="1" type="ORF">FRZ67_00210</name>
</gene>
<dbReference type="Gene3D" id="3.90.280.10">
    <property type="entry name" value="PEBP-like"/>
    <property type="match status" value="1"/>
</dbReference>
<accession>A0A5B8V306</accession>
<dbReference type="RefSeq" id="WP_147187600.1">
    <property type="nucleotide sequence ID" value="NZ_CP042435.1"/>
</dbReference>
<dbReference type="InterPro" id="IPR005247">
    <property type="entry name" value="YbhB_YbcL/LppC-like"/>
</dbReference>
<dbReference type="AlphaFoldDB" id="A0A5B8V306"/>
<dbReference type="InterPro" id="IPR036610">
    <property type="entry name" value="PEBP-like_sf"/>
</dbReference>